<evidence type="ECO:0000313" key="1">
    <source>
        <dbReference type="EMBL" id="OFV69593.1"/>
    </source>
</evidence>
<accession>A0A1F2PEB5</accession>
<sequence>MDAHPNIGLLDKSKLLEIFDYLNQQLKENAMQLELTIYGGCIMTMVFDNRPATKDIDCVFSLANDKLLEHILKNTQFVFDLSDGWINDEIKEPLKSIIAEELETFKTYSNLKILKPKAEQLLAMKILAARPEPAKDFTDAALLCKTLNITTKAALLLSKDPAFLESLSVPLDIAALDKSERHYLTIIFAIIDHQLQLLQIPVPNWIRDRAFCFDEPYFHSRHLSDFDKVKLQYTVPGPFRARQVYLDPDGLKRV</sequence>
<evidence type="ECO:0000313" key="2">
    <source>
        <dbReference type="Proteomes" id="UP000176244"/>
    </source>
</evidence>
<dbReference type="AlphaFoldDB" id="A0A1F2PEB5"/>
<dbReference type="Proteomes" id="UP000176244">
    <property type="component" value="Unassembled WGS sequence"/>
</dbReference>
<dbReference type="STRING" id="52694.ACWI_30480"/>
<name>A0A1F2PEB5_9FIRM</name>
<proteinExistence type="predicted"/>
<dbReference type="RefSeq" id="WP_070372304.1">
    <property type="nucleotide sequence ID" value="NZ_LKEU01000039.1"/>
</dbReference>
<gene>
    <name evidence="1" type="ORF">ACWI_30480</name>
</gene>
<dbReference type="EMBL" id="LKEU01000039">
    <property type="protein sequence ID" value="OFV69593.1"/>
    <property type="molecule type" value="Genomic_DNA"/>
</dbReference>
<comment type="caution">
    <text evidence="1">The sequence shown here is derived from an EMBL/GenBank/DDBJ whole genome shotgun (WGS) entry which is preliminary data.</text>
</comment>
<protein>
    <submittedName>
        <fullName evidence="1">Uncharacterized protein</fullName>
    </submittedName>
</protein>
<dbReference type="OrthoDB" id="155244at2"/>
<organism evidence="1 2">
    <name type="scientific">Acetobacterium wieringae</name>
    <dbReference type="NCBI Taxonomy" id="52694"/>
    <lineage>
        <taxon>Bacteria</taxon>
        <taxon>Bacillati</taxon>
        <taxon>Bacillota</taxon>
        <taxon>Clostridia</taxon>
        <taxon>Eubacteriales</taxon>
        <taxon>Eubacteriaceae</taxon>
        <taxon>Acetobacterium</taxon>
    </lineage>
</organism>
<reference evidence="1 2" key="1">
    <citation type="submission" date="2015-09" db="EMBL/GenBank/DDBJ databases">
        <title>Genome sequence of Acetobacterium wieringae DSM 1911.</title>
        <authorList>
            <person name="Poehlein A."/>
            <person name="Bengelsdorf F.R."/>
            <person name="Schiel-Bengelsdorf B."/>
            <person name="Duerre P."/>
            <person name="Daniel R."/>
        </authorList>
    </citation>
    <scope>NUCLEOTIDE SEQUENCE [LARGE SCALE GENOMIC DNA]</scope>
    <source>
        <strain evidence="1 2">DSM 1911</strain>
    </source>
</reference>